<dbReference type="KEGG" id="lnu:N7U66_06450"/>
<dbReference type="PROSITE" id="PS51257">
    <property type="entry name" value="PROKAR_LIPOPROTEIN"/>
    <property type="match status" value="1"/>
</dbReference>
<protein>
    <submittedName>
        <fullName evidence="1">Uncharacterized protein</fullName>
    </submittedName>
</protein>
<keyword evidence="2" id="KW-1185">Reference proteome</keyword>
<evidence type="ECO:0000313" key="2">
    <source>
        <dbReference type="Proteomes" id="UP001164705"/>
    </source>
</evidence>
<reference evidence="1" key="1">
    <citation type="submission" date="2022-11" db="EMBL/GenBank/DDBJ databases">
        <title>Lacinutrix neustonica HL-RS19T sp. nov., isolated from the surface microlayer sample of brackish Lake Shihwa.</title>
        <authorList>
            <person name="Choi J.Y."/>
            <person name="Hwang C.Y."/>
        </authorList>
    </citation>
    <scope>NUCLEOTIDE SEQUENCE</scope>
    <source>
        <strain evidence="1">HL-RS19</strain>
    </source>
</reference>
<dbReference type="RefSeq" id="WP_267677791.1">
    <property type="nucleotide sequence ID" value="NZ_CP113088.1"/>
</dbReference>
<gene>
    <name evidence="1" type="ORF">N7U66_06450</name>
</gene>
<dbReference type="Proteomes" id="UP001164705">
    <property type="component" value="Chromosome"/>
</dbReference>
<name>A0A9E8SI00_9FLAO</name>
<proteinExistence type="predicted"/>
<evidence type="ECO:0000313" key="1">
    <source>
        <dbReference type="EMBL" id="WAC03215.1"/>
    </source>
</evidence>
<accession>A0A9E8SI00</accession>
<dbReference type="AlphaFoldDB" id="A0A9E8SI00"/>
<sequence length="129" mass="14218">MKITNSPRFKYTFLGLTMLLLIGCKAVLAAKYDAIIIENLDTSTTETFAFIASVSNGTDSNTFMERADTYNAIIGAFETLELQAGARPLPKNKASEKINAILNTRGKPSLSRDYLSAFAFKRIAENIKK</sequence>
<dbReference type="EMBL" id="CP113088">
    <property type="protein sequence ID" value="WAC03215.1"/>
    <property type="molecule type" value="Genomic_DNA"/>
</dbReference>
<organism evidence="1 2">
    <name type="scientific">Lacinutrix neustonica</name>
    <dbReference type="NCBI Taxonomy" id="2980107"/>
    <lineage>
        <taxon>Bacteria</taxon>
        <taxon>Pseudomonadati</taxon>
        <taxon>Bacteroidota</taxon>
        <taxon>Flavobacteriia</taxon>
        <taxon>Flavobacteriales</taxon>
        <taxon>Flavobacteriaceae</taxon>
        <taxon>Lacinutrix</taxon>
    </lineage>
</organism>